<evidence type="ECO:0000256" key="2">
    <source>
        <dbReference type="ARBA" id="ARBA00022833"/>
    </source>
</evidence>
<keyword evidence="4" id="KW-0238">DNA-binding</keyword>
<dbReference type="Gene3D" id="4.10.240.10">
    <property type="entry name" value="Zn(2)-C6 fungal-type DNA-binding domain"/>
    <property type="match status" value="1"/>
</dbReference>
<gene>
    <name evidence="8" type="ORF">PG999_008694</name>
</gene>
<dbReference type="InterPro" id="IPR052360">
    <property type="entry name" value="Transcr_Regulatory_Proteins"/>
</dbReference>
<dbReference type="Pfam" id="PF00172">
    <property type="entry name" value="Zn_clus"/>
    <property type="match status" value="1"/>
</dbReference>
<name>A0AAW0QH80_9PEZI</name>
<dbReference type="PANTHER" id="PTHR36206:SF16">
    <property type="entry name" value="TRANSCRIPTION FACTOR DOMAIN-CONTAINING PROTEIN-RELATED"/>
    <property type="match status" value="1"/>
</dbReference>
<accession>A0AAW0QH80</accession>
<feature type="domain" description="Zn(2)-C6 fungal-type" evidence="7">
    <location>
        <begin position="12"/>
        <end position="40"/>
    </location>
</feature>
<keyword evidence="2" id="KW-0862">Zinc</keyword>
<dbReference type="EMBL" id="JAQQWP010000008">
    <property type="protein sequence ID" value="KAK8105335.1"/>
    <property type="molecule type" value="Genomic_DNA"/>
</dbReference>
<evidence type="ECO:0000259" key="7">
    <source>
        <dbReference type="PROSITE" id="PS50048"/>
    </source>
</evidence>
<dbReference type="PROSITE" id="PS00463">
    <property type="entry name" value="ZN2_CY6_FUNGAL_1"/>
    <property type="match status" value="1"/>
</dbReference>
<keyword evidence="9" id="KW-1185">Reference proteome</keyword>
<dbReference type="GO" id="GO:0003677">
    <property type="term" value="F:DNA binding"/>
    <property type="evidence" value="ECO:0007669"/>
    <property type="project" value="UniProtKB-KW"/>
</dbReference>
<proteinExistence type="predicted"/>
<dbReference type="Proteomes" id="UP001392437">
    <property type="component" value="Unassembled WGS sequence"/>
</dbReference>
<sequence>MSRVGYEKVRTGCLTCKVRKVKCDEARPVCLKCRKAGRDCAGYQTVPVGSISWSRLLSSGNSIAEARSLDLFRDVVEPALSGPFAGTAWRTTMLQLSRQRKGPARDAILAISLLFESSLPDAAALRSPSTPDHQQRAAFMYYNNALRHAATEHLDSHTVLCLSILFCSIELLRHNSPAAFEHCRHGLHILKDAKTDKDISKILLAVFRHLTVFPSFSGTTLSDYPLVVKSDLIPCHGFKSINEAAGAMDSLMSRSARLSREFKPFRQGLAATSKPNAALLAKWQHLRQDLDTWYSGLSSIRRQPKSLVVVEEPSLCRVLELRWLVCDIWVEKARTSNETRYDDYRGHFERIRELAREEAYYTESRGDSKKSAPPC</sequence>
<evidence type="ECO:0000256" key="4">
    <source>
        <dbReference type="ARBA" id="ARBA00023125"/>
    </source>
</evidence>
<organism evidence="8 9">
    <name type="scientific">Apiospora kogelbergensis</name>
    <dbReference type="NCBI Taxonomy" id="1337665"/>
    <lineage>
        <taxon>Eukaryota</taxon>
        <taxon>Fungi</taxon>
        <taxon>Dikarya</taxon>
        <taxon>Ascomycota</taxon>
        <taxon>Pezizomycotina</taxon>
        <taxon>Sordariomycetes</taxon>
        <taxon>Xylariomycetidae</taxon>
        <taxon>Amphisphaeriales</taxon>
        <taxon>Apiosporaceae</taxon>
        <taxon>Apiospora</taxon>
    </lineage>
</organism>
<keyword evidence="6" id="KW-0539">Nucleus</keyword>
<dbReference type="GO" id="GO:0008270">
    <property type="term" value="F:zinc ion binding"/>
    <property type="evidence" value="ECO:0007669"/>
    <property type="project" value="InterPro"/>
</dbReference>
<keyword evidence="5" id="KW-0804">Transcription</keyword>
<keyword evidence="1" id="KW-0479">Metal-binding</keyword>
<evidence type="ECO:0000256" key="3">
    <source>
        <dbReference type="ARBA" id="ARBA00023015"/>
    </source>
</evidence>
<evidence type="ECO:0000256" key="6">
    <source>
        <dbReference type="ARBA" id="ARBA00023242"/>
    </source>
</evidence>
<dbReference type="PANTHER" id="PTHR36206">
    <property type="entry name" value="ASPERCRYPTIN BIOSYNTHESIS CLUSTER-SPECIFIC TRANSCRIPTION REGULATOR ATNN-RELATED"/>
    <property type="match status" value="1"/>
</dbReference>
<dbReference type="CDD" id="cd00067">
    <property type="entry name" value="GAL4"/>
    <property type="match status" value="1"/>
</dbReference>
<evidence type="ECO:0000256" key="1">
    <source>
        <dbReference type="ARBA" id="ARBA00022723"/>
    </source>
</evidence>
<evidence type="ECO:0000313" key="8">
    <source>
        <dbReference type="EMBL" id="KAK8105335.1"/>
    </source>
</evidence>
<evidence type="ECO:0000313" key="9">
    <source>
        <dbReference type="Proteomes" id="UP001392437"/>
    </source>
</evidence>
<dbReference type="AlphaFoldDB" id="A0AAW0QH80"/>
<dbReference type="SUPFAM" id="SSF57701">
    <property type="entry name" value="Zn2/Cys6 DNA-binding domain"/>
    <property type="match status" value="1"/>
</dbReference>
<dbReference type="PROSITE" id="PS50048">
    <property type="entry name" value="ZN2_CY6_FUNGAL_2"/>
    <property type="match status" value="1"/>
</dbReference>
<evidence type="ECO:0000256" key="5">
    <source>
        <dbReference type="ARBA" id="ARBA00023163"/>
    </source>
</evidence>
<comment type="caution">
    <text evidence="8">The sequence shown here is derived from an EMBL/GenBank/DDBJ whole genome shotgun (WGS) entry which is preliminary data.</text>
</comment>
<dbReference type="InterPro" id="IPR036864">
    <property type="entry name" value="Zn2-C6_fun-type_DNA-bd_sf"/>
</dbReference>
<dbReference type="GO" id="GO:0000981">
    <property type="term" value="F:DNA-binding transcription factor activity, RNA polymerase II-specific"/>
    <property type="evidence" value="ECO:0007669"/>
    <property type="project" value="InterPro"/>
</dbReference>
<dbReference type="InterPro" id="IPR001138">
    <property type="entry name" value="Zn2Cys6_DnaBD"/>
</dbReference>
<dbReference type="SMART" id="SM00066">
    <property type="entry name" value="GAL4"/>
    <property type="match status" value="1"/>
</dbReference>
<protein>
    <recommendedName>
        <fullName evidence="7">Zn(2)-C6 fungal-type domain-containing protein</fullName>
    </recommendedName>
</protein>
<keyword evidence="3" id="KW-0805">Transcription regulation</keyword>
<reference evidence="8 9" key="1">
    <citation type="submission" date="2023-01" db="EMBL/GenBank/DDBJ databases">
        <title>Analysis of 21 Apiospora genomes using comparative genomics revels a genus with tremendous synthesis potential of carbohydrate active enzymes and secondary metabolites.</title>
        <authorList>
            <person name="Sorensen T."/>
        </authorList>
    </citation>
    <scope>NUCLEOTIDE SEQUENCE [LARGE SCALE GENOMIC DNA]</scope>
    <source>
        <strain evidence="8 9">CBS 117206</strain>
    </source>
</reference>